<reference evidence="1 2" key="1">
    <citation type="submission" date="2016-03" db="EMBL/GenBank/DDBJ databases">
        <authorList>
            <person name="Ploux O."/>
        </authorList>
    </citation>
    <scope>NUCLEOTIDE SEQUENCE [LARGE SCALE GENOMIC DNA]</scope>
    <source>
        <strain evidence="1 2">UAMH 11012</strain>
    </source>
</reference>
<dbReference type="OrthoDB" id="196847at2759"/>
<dbReference type="PANTHER" id="PTHR42791:SF2">
    <property type="entry name" value="N-ACETYLTRANSFERASE DOMAIN-CONTAINING PROTEIN"/>
    <property type="match status" value="1"/>
</dbReference>
<evidence type="ECO:0008006" key="3">
    <source>
        <dbReference type="Google" id="ProtNLM"/>
    </source>
</evidence>
<name>A0A1L7X759_9HELO</name>
<protein>
    <recommendedName>
        <fullName evidence="3">N-acetyltransferase domain-containing protein</fullName>
    </recommendedName>
</protein>
<dbReference type="EMBL" id="FJOG01000017">
    <property type="protein sequence ID" value="CZR60851.1"/>
    <property type="molecule type" value="Genomic_DNA"/>
</dbReference>
<keyword evidence="2" id="KW-1185">Reference proteome</keyword>
<dbReference type="InterPro" id="IPR052523">
    <property type="entry name" value="Trichothecene_AcTrans"/>
</dbReference>
<sequence length="139" mass="15444">MVLRLSAATAADVDEIAVIHLAAFESNVLLHAQFPTKASLDELRSYLSQEMLASIQRGEQSRKAVLVVRDTEAGDKIISFAKWDLPGPAPELKALQISDITRVEGCNKRYLDEYVVKAEDAKMRVIGNTPCYRKTDSLH</sequence>
<gene>
    <name evidence="1" type="ORF">PAC_10747</name>
</gene>
<accession>A0A1L7X759</accession>
<dbReference type="Proteomes" id="UP000184330">
    <property type="component" value="Unassembled WGS sequence"/>
</dbReference>
<dbReference type="AlphaFoldDB" id="A0A1L7X759"/>
<dbReference type="PANTHER" id="PTHR42791">
    <property type="entry name" value="GNAT FAMILY ACETYLTRANSFERASE"/>
    <property type="match status" value="1"/>
</dbReference>
<dbReference type="Gene3D" id="3.40.630.30">
    <property type="match status" value="1"/>
</dbReference>
<evidence type="ECO:0000313" key="2">
    <source>
        <dbReference type="Proteomes" id="UP000184330"/>
    </source>
</evidence>
<proteinExistence type="predicted"/>
<organism evidence="1 2">
    <name type="scientific">Phialocephala subalpina</name>
    <dbReference type="NCBI Taxonomy" id="576137"/>
    <lineage>
        <taxon>Eukaryota</taxon>
        <taxon>Fungi</taxon>
        <taxon>Dikarya</taxon>
        <taxon>Ascomycota</taxon>
        <taxon>Pezizomycotina</taxon>
        <taxon>Leotiomycetes</taxon>
        <taxon>Helotiales</taxon>
        <taxon>Mollisiaceae</taxon>
        <taxon>Phialocephala</taxon>
        <taxon>Phialocephala fortinii species complex</taxon>
    </lineage>
</organism>
<evidence type="ECO:0000313" key="1">
    <source>
        <dbReference type="EMBL" id="CZR60851.1"/>
    </source>
</evidence>